<organism evidence="2 3">
    <name type="scientific">Mycena pura</name>
    <dbReference type="NCBI Taxonomy" id="153505"/>
    <lineage>
        <taxon>Eukaryota</taxon>
        <taxon>Fungi</taxon>
        <taxon>Dikarya</taxon>
        <taxon>Basidiomycota</taxon>
        <taxon>Agaricomycotina</taxon>
        <taxon>Agaricomycetes</taxon>
        <taxon>Agaricomycetidae</taxon>
        <taxon>Agaricales</taxon>
        <taxon>Marasmiineae</taxon>
        <taxon>Mycenaceae</taxon>
        <taxon>Mycena</taxon>
    </lineage>
</organism>
<evidence type="ECO:0000313" key="2">
    <source>
        <dbReference type="EMBL" id="KAJ7230056.1"/>
    </source>
</evidence>
<reference evidence="2" key="1">
    <citation type="submission" date="2023-03" db="EMBL/GenBank/DDBJ databases">
        <title>Massive genome expansion in bonnet fungi (Mycena s.s.) driven by repeated elements and novel gene families across ecological guilds.</title>
        <authorList>
            <consortium name="Lawrence Berkeley National Laboratory"/>
            <person name="Harder C.B."/>
            <person name="Miyauchi S."/>
            <person name="Viragh M."/>
            <person name="Kuo A."/>
            <person name="Thoen E."/>
            <person name="Andreopoulos B."/>
            <person name="Lu D."/>
            <person name="Skrede I."/>
            <person name="Drula E."/>
            <person name="Henrissat B."/>
            <person name="Morin E."/>
            <person name="Kohler A."/>
            <person name="Barry K."/>
            <person name="LaButti K."/>
            <person name="Morin E."/>
            <person name="Salamov A."/>
            <person name="Lipzen A."/>
            <person name="Mereny Z."/>
            <person name="Hegedus B."/>
            <person name="Baldrian P."/>
            <person name="Stursova M."/>
            <person name="Weitz H."/>
            <person name="Taylor A."/>
            <person name="Grigoriev I.V."/>
            <person name="Nagy L.G."/>
            <person name="Martin F."/>
            <person name="Kauserud H."/>
        </authorList>
    </citation>
    <scope>NUCLEOTIDE SEQUENCE</scope>
    <source>
        <strain evidence="2">9144</strain>
    </source>
</reference>
<feature type="compositionally biased region" description="Basic and acidic residues" evidence="1">
    <location>
        <begin position="179"/>
        <end position="190"/>
    </location>
</feature>
<proteinExistence type="predicted"/>
<evidence type="ECO:0000256" key="1">
    <source>
        <dbReference type="SAM" id="MobiDB-lite"/>
    </source>
</evidence>
<evidence type="ECO:0000313" key="3">
    <source>
        <dbReference type="Proteomes" id="UP001219525"/>
    </source>
</evidence>
<protein>
    <submittedName>
        <fullName evidence="2">Uncharacterized protein</fullName>
    </submittedName>
</protein>
<dbReference type="EMBL" id="JARJCW010000001">
    <property type="protein sequence ID" value="KAJ7230056.1"/>
    <property type="molecule type" value="Genomic_DNA"/>
</dbReference>
<gene>
    <name evidence="2" type="ORF">GGX14DRAFT_384013</name>
</gene>
<feature type="region of interest" description="Disordered" evidence="1">
    <location>
        <begin position="161"/>
        <end position="213"/>
    </location>
</feature>
<comment type="caution">
    <text evidence="2">The sequence shown here is derived from an EMBL/GenBank/DDBJ whole genome shotgun (WGS) entry which is preliminary data.</text>
</comment>
<feature type="compositionally biased region" description="Basic and acidic residues" evidence="1">
    <location>
        <begin position="244"/>
        <end position="256"/>
    </location>
</feature>
<feature type="compositionally biased region" description="Polar residues" evidence="1">
    <location>
        <begin position="231"/>
        <end position="243"/>
    </location>
</feature>
<dbReference type="AlphaFoldDB" id="A0AAD6YUV9"/>
<dbReference type="Proteomes" id="UP001219525">
    <property type="component" value="Unassembled WGS sequence"/>
</dbReference>
<name>A0AAD6YUV9_9AGAR</name>
<sequence length="302" mass="34624">MTGPAARRQSPRLQMTHMVLFMSQRPFNGQRIRMACNTPPSPMTEVSTDAHIYTAPAVLQLRDSAAYALNTSLKPGAAPVLVANLYKKRRGFFWATQDSLCLETFVLADRRQNETRPEPFMVKVSGQVHSQGDMTYNIAKAHPRWSILAQSRQDVGKFEDEPKKWLKPQGMSGKQYSVDQRRRRDRESKGNHQPKRSILPGRERSKAQRVRRQRELAVKVRTQLALLHTPNKGNARSQSQTLRRSVENGERRLKEDPDCDPTCALGDALELEYALNRGEKNTGLYWDQMEQLKREVEQLEEA</sequence>
<feature type="region of interest" description="Disordered" evidence="1">
    <location>
        <begin position="230"/>
        <end position="260"/>
    </location>
</feature>
<keyword evidence="3" id="KW-1185">Reference proteome</keyword>
<accession>A0AAD6YUV9</accession>